<evidence type="ECO:0000259" key="9">
    <source>
        <dbReference type="Pfam" id="PF23559"/>
    </source>
</evidence>
<keyword evidence="4" id="KW-0547">Nucleotide-binding</keyword>
<evidence type="ECO:0000256" key="4">
    <source>
        <dbReference type="ARBA" id="ARBA00022741"/>
    </source>
</evidence>
<dbReference type="InterPro" id="IPR002182">
    <property type="entry name" value="NB-ARC"/>
</dbReference>
<dbReference type="InterPro" id="IPR058922">
    <property type="entry name" value="WHD_DRP"/>
</dbReference>
<evidence type="ECO:0000256" key="3">
    <source>
        <dbReference type="ARBA" id="ARBA00022737"/>
    </source>
</evidence>
<evidence type="ECO:0000313" key="11">
    <source>
        <dbReference type="EMBL" id="GJN25802.1"/>
    </source>
</evidence>
<name>A0AAV5ESK8_ELECO</name>
<feature type="domain" description="Disease resistance protein winged helix" evidence="9">
    <location>
        <begin position="683"/>
        <end position="740"/>
    </location>
</feature>
<dbReference type="GO" id="GO:0043531">
    <property type="term" value="F:ADP binding"/>
    <property type="evidence" value="ECO:0007669"/>
    <property type="project" value="InterPro"/>
</dbReference>
<keyword evidence="5" id="KW-0611">Plant defense</keyword>
<accession>A0AAV5ESK8</accession>
<organism evidence="11 12">
    <name type="scientific">Eleusine coracana subsp. coracana</name>
    <dbReference type="NCBI Taxonomy" id="191504"/>
    <lineage>
        <taxon>Eukaryota</taxon>
        <taxon>Viridiplantae</taxon>
        <taxon>Streptophyta</taxon>
        <taxon>Embryophyta</taxon>
        <taxon>Tracheophyta</taxon>
        <taxon>Spermatophyta</taxon>
        <taxon>Magnoliopsida</taxon>
        <taxon>Liliopsida</taxon>
        <taxon>Poales</taxon>
        <taxon>Poaceae</taxon>
        <taxon>PACMAD clade</taxon>
        <taxon>Chloridoideae</taxon>
        <taxon>Cynodonteae</taxon>
        <taxon>Eleusininae</taxon>
        <taxon>Eleusine</taxon>
    </lineage>
</organism>
<dbReference type="SUPFAM" id="SSF52047">
    <property type="entry name" value="RNI-like"/>
    <property type="match status" value="1"/>
</dbReference>
<dbReference type="InterPro" id="IPR027417">
    <property type="entry name" value="P-loop_NTPase"/>
</dbReference>
<dbReference type="InterPro" id="IPR055414">
    <property type="entry name" value="LRR_R13L4/SHOC2-like"/>
</dbReference>
<dbReference type="InterPro" id="IPR032675">
    <property type="entry name" value="LRR_dom_sf"/>
</dbReference>
<protein>
    <submittedName>
        <fullName evidence="11">Uncharacterized protein</fullName>
    </submittedName>
</protein>
<dbReference type="PANTHER" id="PTHR23155:SF1135">
    <property type="entry name" value="OS08G0246300 PROTEIN"/>
    <property type="match status" value="1"/>
</dbReference>
<dbReference type="Pfam" id="PF23598">
    <property type="entry name" value="LRR_14"/>
    <property type="match status" value="1"/>
</dbReference>
<reference evidence="11" key="1">
    <citation type="journal article" date="2018" name="DNA Res.">
        <title>Multiple hybrid de novo genome assembly of finger millet, an orphan allotetraploid crop.</title>
        <authorList>
            <person name="Hatakeyama M."/>
            <person name="Aluri S."/>
            <person name="Balachadran M.T."/>
            <person name="Sivarajan S.R."/>
            <person name="Patrignani A."/>
            <person name="Gruter S."/>
            <person name="Poveda L."/>
            <person name="Shimizu-Inatsugi R."/>
            <person name="Baeten J."/>
            <person name="Francoijs K.J."/>
            <person name="Nataraja K.N."/>
            <person name="Reddy Y.A.N."/>
            <person name="Phadnis S."/>
            <person name="Ravikumar R.L."/>
            <person name="Schlapbach R."/>
            <person name="Sreeman S.M."/>
            <person name="Shimizu K.K."/>
        </authorList>
    </citation>
    <scope>NUCLEOTIDE SEQUENCE</scope>
</reference>
<evidence type="ECO:0000256" key="2">
    <source>
        <dbReference type="ARBA" id="ARBA00022614"/>
    </source>
</evidence>
<comment type="similarity">
    <text evidence="1">Belongs to the disease resistance NB-LRR family.</text>
</comment>
<dbReference type="Pfam" id="PF00931">
    <property type="entry name" value="NB-ARC"/>
    <property type="match status" value="2"/>
</dbReference>
<evidence type="ECO:0000259" key="10">
    <source>
        <dbReference type="Pfam" id="PF23598"/>
    </source>
</evidence>
<proteinExistence type="inferred from homology"/>
<dbReference type="AlphaFoldDB" id="A0AAV5ESK8"/>
<dbReference type="Gene3D" id="1.20.5.4130">
    <property type="match status" value="1"/>
</dbReference>
<feature type="domain" description="NB-ARC" evidence="7">
    <location>
        <begin position="399"/>
        <end position="547"/>
    </location>
</feature>
<keyword evidence="6" id="KW-0175">Coiled coil</keyword>
<dbReference type="Gene3D" id="3.40.50.300">
    <property type="entry name" value="P-loop containing nucleotide triphosphate hydrolases"/>
    <property type="match status" value="2"/>
</dbReference>
<reference evidence="11" key="2">
    <citation type="submission" date="2021-12" db="EMBL/GenBank/DDBJ databases">
        <title>Resequencing data analysis of finger millet.</title>
        <authorList>
            <person name="Hatakeyama M."/>
            <person name="Aluri S."/>
            <person name="Balachadran M.T."/>
            <person name="Sivarajan S.R."/>
            <person name="Poveda L."/>
            <person name="Shimizu-Inatsugi R."/>
            <person name="Schlapbach R."/>
            <person name="Sreeman S.M."/>
            <person name="Shimizu K.K."/>
        </authorList>
    </citation>
    <scope>NUCLEOTIDE SEQUENCE</scope>
</reference>
<evidence type="ECO:0000256" key="6">
    <source>
        <dbReference type="ARBA" id="ARBA00023054"/>
    </source>
</evidence>
<keyword evidence="2" id="KW-0433">Leucine-rich repeat</keyword>
<dbReference type="PRINTS" id="PR00364">
    <property type="entry name" value="DISEASERSIST"/>
</dbReference>
<dbReference type="EMBL" id="BQKI01000078">
    <property type="protein sequence ID" value="GJN25802.1"/>
    <property type="molecule type" value="Genomic_DNA"/>
</dbReference>
<keyword evidence="3" id="KW-0677">Repeat</keyword>
<evidence type="ECO:0000256" key="1">
    <source>
        <dbReference type="ARBA" id="ARBA00008894"/>
    </source>
</evidence>
<dbReference type="Pfam" id="PF23559">
    <property type="entry name" value="WHD_DRP"/>
    <property type="match status" value="1"/>
</dbReference>
<comment type="caution">
    <text evidence="11">The sequence shown here is derived from an EMBL/GenBank/DDBJ whole genome shotgun (WGS) entry which is preliminary data.</text>
</comment>
<keyword evidence="12" id="KW-1185">Reference proteome</keyword>
<dbReference type="InterPro" id="IPR044974">
    <property type="entry name" value="Disease_R_plants"/>
</dbReference>
<sequence length="1160" mass="131539">MADLAIGFSKTVVEGLANKVQEAIKEEAEQWQIVERDLVFITGEFEMMQSFLDVADEERIRNNVVRTWVRQVRDLSYDVEDCIEFVVHLEAKQSWWLRLWNMVPSCNCCKTTEPQQRPIDQAVAEIKQLKARVEDVSQRNMRYSLISDSGSKPSAQSRSPVNVAAVDMVVEAREAASRNRGLVDLTKLINDDATELLVISLWGSGGDLGITSIIKDAYEEKEVCDTFKFRAWMKLVHPFNPQKFIRTLAAQFYTNSGQGYASPGDLGEEFVQRNNAKKYLVVLEDLCSMAEWHAVKTYLPDLRKGSRIVVSTRQLEIARLCTGRPYQVSELRKFSHDHSVCVFYKEQISPEDPKEFQEGEEGALPLDEKAEEWLTNCLPVGREWEVDKLSSLITSRHSSNKKPPVVSVWGVAGVGKSTLVQTVYYRCVKKKEFEFYGWVDVSHPFKLLSFSRNMLLCMWPKSTQAAGIEECRNLLRNHKCLVVVDGLRSKEDWDMLNAKLIRGTSKSCIVVITAEECVATHCAVTKNSVFHVNGMEVEAALELFRKVQENTINASSRPSFLFGSYNSLPYYLCHTPEELLRNQCYTNSYIKNQVKPLLSSKCGGLPSVLISLCSYLGPRLKDKREHECKRLLASFMYEVETNQEFGSLRGLLAWMNSYFHACSRSLKLCILYASIFSAENSVIIRRRRLVRRWIAEGYSKGTDSNTMVDYAEELFENFAALSMISRSTGDRATVSGCHVNGFFREYIISRPMEAKIFFPLEVSVFEGNSVPTTERVGQHLAIGNSWERDKTVFDSLDFSRLRSLTVYGKWESFFISDRMRVLRILDLENAPDVTNQTLKEISKLLLRLKFLSIRGCSGISVLPDSMGGLRQLQTLDIRHTNVRTLPQSIMKLEKMQYIRAGPVKDNALTQSCRSSICSFASCFVGSQTYNGTDAGVKVAAGIEKMKTLHTLGVVNLCSVGWEGTIRELSKLTQLRKLGVSGISNKNTRQFSAAIGGCTHLESLSLRGEHLPGITPLSNLIKMTLEIRRLTQSNLERLENHKRLQTLRIRVEEVEKGKLQFFVKPIGISLEDPFGEIKVLEIACRSELKVQFTENVMEKLELLKVDYSHAPSFKISGLQYLVSLKRVLLEGPHEGTLKQELPVAVRNQLDKFTEKPILDSR</sequence>
<dbReference type="CDD" id="cd14798">
    <property type="entry name" value="RX-CC_like"/>
    <property type="match status" value="1"/>
</dbReference>
<feature type="domain" description="Disease resistance N-terminal" evidence="8">
    <location>
        <begin position="12"/>
        <end position="93"/>
    </location>
</feature>
<dbReference type="Gene3D" id="3.80.10.10">
    <property type="entry name" value="Ribonuclease Inhibitor"/>
    <property type="match status" value="1"/>
</dbReference>
<dbReference type="Proteomes" id="UP001054889">
    <property type="component" value="Unassembled WGS sequence"/>
</dbReference>
<dbReference type="InterPro" id="IPR038005">
    <property type="entry name" value="RX-like_CC"/>
</dbReference>
<dbReference type="SUPFAM" id="SSF52540">
    <property type="entry name" value="P-loop containing nucleoside triphosphate hydrolases"/>
    <property type="match status" value="2"/>
</dbReference>
<evidence type="ECO:0000256" key="5">
    <source>
        <dbReference type="ARBA" id="ARBA00022821"/>
    </source>
</evidence>
<dbReference type="PANTHER" id="PTHR23155">
    <property type="entry name" value="DISEASE RESISTANCE PROTEIN RP"/>
    <property type="match status" value="1"/>
</dbReference>
<evidence type="ECO:0000313" key="12">
    <source>
        <dbReference type="Proteomes" id="UP001054889"/>
    </source>
</evidence>
<feature type="domain" description="NB-ARC" evidence="7">
    <location>
        <begin position="187"/>
        <end position="345"/>
    </location>
</feature>
<dbReference type="InterPro" id="IPR041118">
    <property type="entry name" value="Rx_N"/>
</dbReference>
<dbReference type="GO" id="GO:0098542">
    <property type="term" value="P:defense response to other organism"/>
    <property type="evidence" value="ECO:0007669"/>
    <property type="project" value="TreeGrafter"/>
</dbReference>
<evidence type="ECO:0000259" key="8">
    <source>
        <dbReference type="Pfam" id="PF18052"/>
    </source>
</evidence>
<gene>
    <name evidence="11" type="primary">gb13679</name>
    <name evidence="11" type="ORF">PR202_gb13679</name>
</gene>
<evidence type="ECO:0000259" key="7">
    <source>
        <dbReference type="Pfam" id="PF00931"/>
    </source>
</evidence>
<dbReference type="Pfam" id="PF18052">
    <property type="entry name" value="Rx_N"/>
    <property type="match status" value="1"/>
</dbReference>
<feature type="domain" description="Disease resistance R13L4/SHOC-2-like LRR" evidence="10">
    <location>
        <begin position="801"/>
        <end position="901"/>
    </location>
</feature>